<dbReference type="InterPro" id="IPR008152">
    <property type="entry name" value="Clathrin_a/b/g-adaptin_app_Ig"/>
</dbReference>
<dbReference type="InterPro" id="IPR002014">
    <property type="entry name" value="VHS_dom"/>
</dbReference>
<evidence type="ECO:0000256" key="3">
    <source>
        <dbReference type="ARBA" id="ARBA00008099"/>
    </source>
</evidence>
<comment type="similarity">
    <text evidence="3">Belongs to the GGA protein family.</text>
</comment>
<feature type="domain" description="GAT" evidence="12">
    <location>
        <begin position="167"/>
        <end position="294"/>
    </location>
</feature>
<proteinExistence type="inferred from homology"/>
<evidence type="ECO:0000256" key="7">
    <source>
        <dbReference type="ARBA" id="ARBA00022927"/>
    </source>
</evidence>
<evidence type="ECO:0000313" key="13">
    <source>
        <dbReference type="EMBL" id="KAK9694284.1"/>
    </source>
</evidence>
<dbReference type="PROSITE" id="PS50180">
    <property type="entry name" value="GAE"/>
    <property type="match status" value="1"/>
</dbReference>
<dbReference type="GO" id="GO:0034394">
    <property type="term" value="P:protein localization to cell surface"/>
    <property type="evidence" value="ECO:0007669"/>
    <property type="project" value="TreeGrafter"/>
</dbReference>
<dbReference type="InterPro" id="IPR004152">
    <property type="entry name" value="GAT_dom"/>
</dbReference>
<dbReference type="InterPro" id="IPR008153">
    <property type="entry name" value="GAE_dom"/>
</dbReference>
<evidence type="ECO:0000259" key="10">
    <source>
        <dbReference type="PROSITE" id="PS50179"/>
    </source>
</evidence>
<gene>
    <name evidence="13" type="ORF">QE152_g33665</name>
</gene>
<dbReference type="Gene3D" id="1.20.5.170">
    <property type="match status" value="1"/>
</dbReference>
<evidence type="ECO:0000259" key="11">
    <source>
        <dbReference type="PROSITE" id="PS50180"/>
    </source>
</evidence>
<dbReference type="EMBL" id="JASPKY010000517">
    <property type="protein sequence ID" value="KAK9694284.1"/>
    <property type="molecule type" value="Genomic_DNA"/>
</dbReference>
<dbReference type="InterPro" id="IPR041198">
    <property type="entry name" value="GGA_N-GAT"/>
</dbReference>
<dbReference type="PROSITE" id="PS50909">
    <property type="entry name" value="GAT"/>
    <property type="match status" value="1"/>
</dbReference>
<dbReference type="InterPro" id="IPR008942">
    <property type="entry name" value="ENTH_VHS"/>
</dbReference>
<evidence type="ECO:0000256" key="5">
    <source>
        <dbReference type="ARBA" id="ARBA00022753"/>
    </source>
</evidence>
<dbReference type="GO" id="GO:0006893">
    <property type="term" value="P:Golgi to plasma membrane transport"/>
    <property type="evidence" value="ECO:0007669"/>
    <property type="project" value="TreeGrafter"/>
</dbReference>
<keyword evidence="14" id="KW-1185">Reference proteome</keyword>
<keyword evidence="7" id="KW-0653">Protein transport</keyword>
<dbReference type="GO" id="GO:0005802">
    <property type="term" value="C:trans-Golgi network"/>
    <property type="evidence" value="ECO:0007669"/>
    <property type="project" value="InterPro"/>
</dbReference>
<dbReference type="InterPro" id="IPR027422">
    <property type="entry name" value="GGA1-3"/>
</dbReference>
<dbReference type="FunFam" id="1.20.5.170:FF:000023">
    <property type="entry name" value="ADP-ribosylation factor-binding protein GGA3 isoform X1"/>
    <property type="match status" value="1"/>
</dbReference>
<dbReference type="SMART" id="SM00288">
    <property type="entry name" value="VHS"/>
    <property type="match status" value="1"/>
</dbReference>
<dbReference type="SMART" id="SM00809">
    <property type="entry name" value="Alpha_adaptinC2"/>
    <property type="match status" value="1"/>
</dbReference>
<name>A0AAW1IWA2_POPJA</name>
<dbReference type="CDD" id="cd14234">
    <property type="entry name" value="GAT_GGA_meta"/>
    <property type="match status" value="1"/>
</dbReference>
<dbReference type="Proteomes" id="UP001458880">
    <property type="component" value="Unassembled WGS sequence"/>
</dbReference>
<keyword evidence="6" id="KW-0832">Ubl conjugation</keyword>
<evidence type="ECO:0000256" key="4">
    <source>
        <dbReference type="ARBA" id="ARBA00022448"/>
    </source>
</evidence>
<dbReference type="Pfam" id="PF03127">
    <property type="entry name" value="GAT"/>
    <property type="match status" value="1"/>
</dbReference>
<evidence type="ECO:0000256" key="1">
    <source>
        <dbReference type="ARBA" id="ARBA00004150"/>
    </source>
</evidence>
<keyword evidence="5" id="KW-0967">Endosome</keyword>
<keyword evidence="9" id="KW-0472">Membrane</keyword>
<protein>
    <submittedName>
        <fullName evidence="13">Adaptin C-terminal domain</fullName>
    </submittedName>
</protein>
<evidence type="ECO:0000313" key="14">
    <source>
        <dbReference type="Proteomes" id="UP001458880"/>
    </source>
</evidence>
<evidence type="ECO:0000259" key="12">
    <source>
        <dbReference type="PROSITE" id="PS50909"/>
    </source>
</evidence>
<dbReference type="PANTHER" id="PTHR45905">
    <property type="entry name" value="GOLGI-LOCALIZED, GAMMA-ADAPTIN EAR CONTAINING, ARF BINDING PROTEIN"/>
    <property type="match status" value="1"/>
</dbReference>
<keyword evidence="8" id="KW-0333">Golgi apparatus</keyword>
<reference evidence="13 14" key="1">
    <citation type="journal article" date="2024" name="BMC Genomics">
        <title>De novo assembly and annotation of Popillia japonica's genome with initial clues to its potential as an invasive pest.</title>
        <authorList>
            <person name="Cucini C."/>
            <person name="Boschi S."/>
            <person name="Funari R."/>
            <person name="Cardaioli E."/>
            <person name="Iannotti N."/>
            <person name="Marturano G."/>
            <person name="Paoli F."/>
            <person name="Bruttini M."/>
            <person name="Carapelli A."/>
            <person name="Frati F."/>
            <person name="Nardi F."/>
        </authorList>
    </citation>
    <scope>NUCLEOTIDE SEQUENCE [LARGE SCALE GENOMIC DNA]</scope>
    <source>
        <strain evidence="13">DMR45628</strain>
    </source>
</reference>
<evidence type="ECO:0000256" key="6">
    <source>
        <dbReference type="ARBA" id="ARBA00022843"/>
    </source>
</evidence>
<dbReference type="GO" id="GO:0043130">
    <property type="term" value="F:ubiquitin binding"/>
    <property type="evidence" value="ECO:0007669"/>
    <property type="project" value="InterPro"/>
</dbReference>
<dbReference type="PANTHER" id="PTHR45905:SF1">
    <property type="entry name" value="GOLGI-LOCALIZED, GAMMA-ADAPTIN EAR CONTAINING, ARF BINDING PROTEIN"/>
    <property type="match status" value="1"/>
</dbReference>
<dbReference type="Gene3D" id="2.60.40.1230">
    <property type="match status" value="1"/>
</dbReference>
<keyword evidence="4" id="KW-0813">Transport</keyword>
<organism evidence="13 14">
    <name type="scientific">Popillia japonica</name>
    <name type="common">Japanese beetle</name>
    <dbReference type="NCBI Taxonomy" id="7064"/>
    <lineage>
        <taxon>Eukaryota</taxon>
        <taxon>Metazoa</taxon>
        <taxon>Ecdysozoa</taxon>
        <taxon>Arthropoda</taxon>
        <taxon>Hexapoda</taxon>
        <taxon>Insecta</taxon>
        <taxon>Pterygota</taxon>
        <taxon>Neoptera</taxon>
        <taxon>Endopterygota</taxon>
        <taxon>Coleoptera</taxon>
        <taxon>Polyphaga</taxon>
        <taxon>Scarabaeiformia</taxon>
        <taxon>Scarabaeidae</taxon>
        <taxon>Rutelinae</taxon>
        <taxon>Popillia</taxon>
    </lineage>
</organism>
<dbReference type="Gene3D" id="1.25.40.90">
    <property type="match status" value="1"/>
</dbReference>
<dbReference type="Pfam" id="PF18308">
    <property type="entry name" value="GGA_N-GAT"/>
    <property type="match status" value="1"/>
</dbReference>
<accession>A0AAW1IWA2</accession>
<evidence type="ECO:0000256" key="2">
    <source>
        <dbReference type="ARBA" id="ARBA00004220"/>
    </source>
</evidence>
<sequence>MDIVTTSLDALLQRATNPQNQNVDKAAVEAFYVLINKEKDGSHIGVKLIALRLHSKQEKEVLQTLNILDTCMQKCGSNFQSEVGKFRFLNEMIKLVSPKYLGSQTPLSVRQKVLQLMYLWTLDYPKESKIKEAYDMLKKQGVIMETPLNVNSENCHGDKPKNSIFCDEEKSKLLQKLLQSKNPEDLQAANRLIKCMVKEDDKRAELKSRRVLELESVHSNVRLLSEMLDTYVKDGSSHDEMELIKELHQSCERLRPTVLKLASETQQNEDILPDILNASDELGKVFDKYKDVIINGKRYKQPEREENLSLLDFGSSKPGTPVLLDEAKVAACDNKNSSEFDVLCDIFTAPNTEESLFDGDSTILKPVSLVKADQVESPKQNGKLKALEELDALGESLLKQNLQSISRQGPKFQKNAEKVPMNKLPIVQNDVKQPPQITSILNNNNAPAMNTINFDLTYLLEKTKANDDTKLVKIPDRNGDDLLVDITEEKHDAIEKSDLPENTNKVRGDIQEAATIECPKTMVKNGVKLSDLYVELDSIKPSSIPPVVALEEKSGISVTLHFARDKPREDISVVVVTIVSKNELPLKNVLFRAIVPKSCKVKLQAPSATDLPPFNPFLPPSAITQVMLIANPDNVKVSLKFIVSYNVDDETTTEMGEIECLPNIS</sequence>
<evidence type="ECO:0000256" key="8">
    <source>
        <dbReference type="ARBA" id="ARBA00023034"/>
    </source>
</evidence>
<dbReference type="InterPro" id="IPR038425">
    <property type="entry name" value="GAT_sf"/>
</dbReference>
<dbReference type="GO" id="GO:0031901">
    <property type="term" value="C:early endosome membrane"/>
    <property type="evidence" value="ECO:0007669"/>
    <property type="project" value="UniProtKB-SubCell"/>
</dbReference>
<comment type="caution">
    <text evidence="13">The sequence shown here is derived from an EMBL/GenBank/DDBJ whole genome shotgun (WGS) entry which is preliminary data.</text>
</comment>
<comment type="subcellular location">
    <subcellularLocation>
        <location evidence="2">Early endosome membrane</location>
        <topology evidence="2">Peripheral membrane protein</topology>
    </subcellularLocation>
    <subcellularLocation>
        <location evidence="1">Golgi apparatus</location>
        <location evidence="1">trans-Golgi network membrane</location>
        <topology evidence="1">Peripheral membrane protein</topology>
    </subcellularLocation>
</comment>
<dbReference type="PROSITE" id="PS50179">
    <property type="entry name" value="VHS"/>
    <property type="match status" value="1"/>
</dbReference>
<dbReference type="AlphaFoldDB" id="A0AAW1IWA2"/>
<dbReference type="CDD" id="cd03567">
    <property type="entry name" value="VHS_GGA_metazoan"/>
    <property type="match status" value="1"/>
</dbReference>
<dbReference type="SUPFAM" id="SSF49348">
    <property type="entry name" value="Clathrin adaptor appendage domain"/>
    <property type="match status" value="1"/>
</dbReference>
<feature type="domain" description="GAE" evidence="11">
    <location>
        <begin position="543"/>
        <end position="662"/>
    </location>
</feature>
<dbReference type="Pfam" id="PF02883">
    <property type="entry name" value="Alpha_adaptinC2"/>
    <property type="match status" value="1"/>
</dbReference>
<dbReference type="GO" id="GO:0035091">
    <property type="term" value="F:phosphatidylinositol binding"/>
    <property type="evidence" value="ECO:0007669"/>
    <property type="project" value="InterPro"/>
</dbReference>
<dbReference type="GO" id="GO:0031267">
    <property type="term" value="F:small GTPase binding"/>
    <property type="evidence" value="ECO:0007669"/>
    <property type="project" value="InterPro"/>
</dbReference>
<evidence type="ECO:0000256" key="9">
    <source>
        <dbReference type="ARBA" id="ARBA00023136"/>
    </source>
</evidence>
<dbReference type="InterPro" id="IPR013041">
    <property type="entry name" value="Clathrin_app_Ig-like_sf"/>
</dbReference>
<dbReference type="SUPFAM" id="SSF48464">
    <property type="entry name" value="ENTH/VHS domain"/>
    <property type="match status" value="1"/>
</dbReference>
<dbReference type="Gene3D" id="1.20.58.160">
    <property type="match status" value="1"/>
</dbReference>
<dbReference type="Pfam" id="PF00790">
    <property type="entry name" value="VHS"/>
    <property type="match status" value="1"/>
</dbReference>
<feature type="domain" description="VHS" evidence="10">
    <location>
        <begin position="15"/>
        <end position="145"/>
    </location>
</feature>
<dbReference type="SUPFAM" id="SSF89009">
    <property type="entry name" value="GAT-like domain"/>
    <property type="match status" value="1"/>
</dbReference>
<dbReference type="GO" id="GO:0006886">
    <property type="term" value="P:intracellular protein transport"/>
    <property type="evidence" value="ECO:0007669"/>
    <property type="project" value="InterPro"/>
</dbReference>